<name>A0A8S2TTR7_9BILA</name>
<dbReference type="Pfam" id="PF09986">
    <property type="entry name" value="DUF2225"/>
    <property type="match status" value="1"/>
</dbReference>
<evidence type="ECO:0000313" key="6">
    <source>
        <dbReference type="Proteomes" id="UP000682733"/>
    </source>
</evidence>
<evidence type="ECO:0000256" key="1">
    <source>
        <dbReference type="ARBA" id="ARBA00022737"/>
    </source>
</evidence>
<proteinExistence type="predicted"/>
<dbReference type="SMART" id="SM00028">
    <property type="entry name" value="TPR"/>
    <property type="match status" value="2"/>
</dbReference>
<organism evidence="5 6">
    <name type="scientific">Didymodactylos carnosus</name>
    <dbReference type="NCBI Taxonomy" id="1234261"/>
    <lineage>
        <taxon>Eukaryota</taxon>
        <taxon>Metazoa</taxon>
        <taxon>Spiralia</taxon>
        <taxon>Gnathifera</taxon>
        <taxon>Rotifera</taxon>
        <taxon>Eurotatoria</taxon>
        <taxon>Bdelloidea</taxon>
        <taxon>Philodinida</taxon>
        <taxon>Philodinidae</taxon>
        <taxon>Didymodactylos</taxon>
    </lineage>
</organism>
<evidence type="ECO:0008006" key="7">
    <source>
        <dbReference type="Google" id="ProtNLM"/>
    </source>
</evidence>
<gene>
    <name evidence="4" type="ORF">OVA965_LOCUS36574</name>
    <name evidence="5" type="ORF">TMI583_LOCUS37588</name>
</gene>
<accession>A0A8S2TTR7</accession>
<keyword evidence="1" id="KW-0677">Repeat</keyword>
<feature type="non-terminal residue" evidence="5">
    <location>
        <position position="1"/>
    </location>
</feature>
<comment type="caution">
    <text evidence="5">The sequence shown here is derived from an EMBL/GenBank/DDBJ whole genome shotgun (WGS) entry which is preliminary data.</text>
</comment>
<protein>
    <recommendedName>
        <fullName evidence="7">Tetratricopeptide repeat protein</fullName>
    </recommendedName>
</protein>
<dbReference type="EMBL" id="CAJNOK010033278">
    <property type="protein sequence ID" value="CAF1492719.1"/>
    <property type="molecule type" value="Genomic_DNA"/>
</dbReference>
<dbReference type="PANTHER" id="PTHR45641:SF19">
    <property type="entry name" value="NEPHROCYSTIN-3"/>
    <property type="match status" value="1"/>
</dbReference>
<evidence type="ECO:0000313" key="4">
    <source>
        <dbReference type="EMBL" id="CAF1492719.1"/>
    </source>
</evidence>
<keyword evidence="2 3" id="KW-0802">TPR repeat</keyword>
<dbReference type="AlphaFoldDB" id="A0A8S2TTR7"/>
<dbReference type="InterPro" id="IPR019734">
    <property type="entry name" value="TPR_rpt"/>
</dbReference>
<dbReference type="PROSITE" id="PS50005">
    <property type="entry name" value="TPR"/>
    <property type="match status" value="2"/>
</dbReference>
<evidence type="ECO:0000256" key="3">
    <source>
        <dbReference type="PROSITE-ProRule" id="PRU00339"/>
    </source>
</evidence>
<dbReference type="Proteomes" id="UP000682733">
    <property type="component" value="Unassembled WGS sequence"/>
</dbReference>
<dbReference type="PANTHER" id="PTHR45641">
    <property type="entry name" value="TETRATRICOPEPTIDE REPEAT PROTEIN (AFU_ORTHOLOGUE AFUA_6G03870)"/>
    <property type="match status" value="1"/>
</dbReference>
<dbReference type="InterPro" id="IPR018708">
    <property type="entry name" value="DUF2225"/>
</dbReference>
<dbReference type="EMBL" id="CAJOBA010055243">
    <property type="protein sequence ID" value="CAF4281815.1"/>
    <property type="molecule type" value="Genomic_DNA"/>
</dbReference>
<dbReference type="InterPro" id="IPR011990">
    <property type="entry name" value="TPR-like_helical_dom_sf"/>
</dbReference>
<dbReference type="SUPFAM" id="SSF48452">
    <property type="entry name" value="TPR-like"/>
    <property type="match status" value="1"/>
</dbReference>
<dbReference type="Gene3D" id="1.25.40.10">
    <property type="entry name" value="Tetratricopeptide repeat domain"/>
    <property type="match status" value="1"/>
</dbReference>
<evidence type="ECO:0000256" key="2">
    <source>
        <dbReference type="ARBA" id="ARBA00022803"/>
    </source>
</evidence>
<sequence length="152" mass="17501">GDIFSEQVRFDDALINYQIALQKALGSESTTNPLIGDCYYRIGFTYLRLEEFEKVSEYYENALAIYSRSLPPTHLSFHKVYLAYGVYLANSKHYDEAMGYFQKAIEVHRAYSGHESVVEAEQQFAEYCNPQTNAVDRKKMDDLIAKLDKLGK</sequence>
<feature type="repeat" description="TPR" evidence="3">
    <location>
        <begin position="36"/>
        <end position="69"/>
    </location>
</feature>
<feature type="repeat" description="TPR" evidence="3">
    <location>
        <begin position="78"/>
        <end position="111"/>
    </location>
</feature>
<reference evidence="5" key="1">
    <citation type="submission" date="2021-02" db="EMBL/GenBank/DDBJ databases">
        <authorList>
            <person name="Nowell W R."/>
        </authorList>
    </citation>
    <scope>NUCLEOTIDE SEQUENCE</scope>
</reference>
<evidence type="ECO:0000313" key="5">
    <source>
        <dbReference type="EMBL" id="CAF4281815.1"/>
    </source>
</evidence>
<dbReference type="Proteomes" id="UP000677228">
    <property type="component" value="Unassembled WGS sequence"/>
</dbReference>